<dbReference type="EMBL" id="SMOL01000115">
    <property type="protein sequence ID" value="KAB2633884.1"/>
    <property type="molecule type" value="Genomic_DNA"/>
</dbReference>
<evidence type="ECO:0000313" key="1">
    <source>
        <dbReference type="EMBL" id="KAB2633884.1"/>
    </source>
</evidence>
<reference evidence="1 2" key="1">
    <citation type="submission" date="2019-09" db="EMBL/GenBank/DDBJ databases">
        <authorList>
            <person name="Ou C."/>
        </authorList>
    </citation>
    <scope>NUCLEOTIDE SEQUENCE [LARGE SCALE GENOMIC DNA]</scope>
    <source>
        <strain evidence="1">S2</strain>
        <tissue evidence="1">Leaf</tissue>
    </source>
</reference>
<comment type="caution">
    <text evidence="1">The sequence shown here is derived from an EMBL/GenBank/DDBJ whole genome shotgun (WGS) entry which is preliminary data.</text>
</comment>
<accession>A0A5N5IEV2</accession>
<gene>
    <name evidence="1" type="ORF">D8674_038251</name>
</gene>
<proteinExistence type="predicted"/>
<sequence>MGPTPIPHHSSPSVFSPFLLFELQQQPRHNPSATTVPLHSTTNNPITAILESSLHIQSKSLTCFIKFEVDRFELQIYVAKVRGFSGGFALVKGGQFYVFVGIVGFADSPNGKMGLLPEPSGAAALKDLGRDGAGVLGKNGACRCCCNLKGRKGRTHEREVG</sequence>
<keyword evidence="2" id="KW-1185">Reference proteome</keyword>
<protein>
    <submittedName>
        <fullName evidence="1">Exocyst complex component SEC6</fullName>
    </submittedName>
</protein>
<dbReference type="Proteomes" id="UP000327157">
    <property type="component" value="Unassembled WGS sequence"/>
</dbReference>
<dbReference type="AlphaFoldDB" id="A0A5N5IEV2"/>
<name>A0A5N5IEV2_9ROSA</name>
<reference evidence="1 2" key="2">
    <citation type="submission" date="2019-11" db="EMBL/GenBank/DDBJ databases">
        <title>A de novo genome assembly of a pear dwarfing rootstock.</title>
        <authorList>
            <person name="Wang F."/>
            <person name="Wang J."/>
            <person name="Li S."/>
            <person name="Zhang Y."/>
            <person name="Fang M."/>
            <person name="Ma L."/>
            <person name="Zhao Y."/>
            <person name="Jiang S."/>
        </authorList>
    </citation>
    <scope>NUCLEOTIDE SEQUENCE [LARGE SCALE GENOMIC DNA]</scope>
    <source>
        <strain evidence="1">S2</strain>
        <tissue evidence="1">Leaf</tissue>
    </source>
</reference>
<evidence type="ECO:0000313" key="2">
    <source>
        <dbReference type="Proteomes" id="UP000327157"/>
    </source>
</evidence>
<organism evidence="1 2">
    <name type="scientific">Pyrus ussuriensis x Pyrus communis</name>
    <dbReference type="NCBI Taxonomy" id="2448454"/>
    <lineage>
        <taxon>Eukaryota</taxon>
        <taxon>Viridiplantae</taxon>
        <taxon>Streptophyta</taxon>
        <taxon>Embryophyta</taxon>
        <taxon>Tracheophyta</taxon>
        <taxon>Spermatophyta</taxon>
        <taxon>Magnoliopsida</taxon>
        <taxon>eudicotyledons</taxon>
        <taxon>Gunneridae</taxon>
        <taxon>Pentapetalae</taxon>
        <taxon>rosids</taxon>
        <taxon>fabids</taxon>
        <taxon>Rosales</taxon>
        <taxon>Rosaceae</taxon>
        <taxon>Amygdaloideae</taxon>
        <taxon>Maleae</taxon>
        <taxon>Pyrus</taxon>
    </lineage>
</organism>